<dbReference type="EMBL" id="SGTH01000006">
    <property type="protein sequence ID" value="RZH27086.1"/>
    <property type="molecule type" value="Genomic_DNA"/>
</dbReference>
<evidence type="ECO:0000313" key="1">
    <source>
        <dbReference type="EMBL" id="RZH27086.1"/>
    </source>
</evidence>
<comment type="caution">
    <text evidence="1">The sequence shown here is derived from an EMBL/GenBank/DDBJ whole genome shotgun (WGS) entry which is preliminary data.</text>
</comment>
<protein>
    <submittedName>
        <fullName evidence="1">Uncharacterized protein</fullName>
    </submittedName>
</protein>
<gene>
    <name evidence="1" type="ORF">EXD98_14745</name>
</gene>
<dbReference type="Proteomes" id="UP000294065">
    <property type="component" value="Unassembled WGS sequence"/>
</dbReference>
<organism evidence="1 2">
    <name type="scientific">Acinetobacter pittii</name>
    <name type="common">Acinetobacter genomosp. 3</name>
    <dbReference type="NCBI Taxonomy" id="48296"/>
    <lineage>
        <taxon>Bacteria</taxon>
        <taxon>Pseudomonadati</taxon>
        <taxon>Pseudomonadota</taxon>
        <taxon>Gammaproteobacteria</taxon>
        <taxon>Moraxellales</taxon>
        <taxon>Moraxellaceae</taxon>
        <taxon>Acinetobacter</taxon>
        <taxon>Acinetobacter calcoaceticus/baumannii complex</taxon>
    </lineage>
</organism>
<name>A0AAE8G9Y8_ACIPI</name>
<reference evidence="1 2" key="1">
    <citation type="submission" date="2019-02" db="EMBL/GenBank/DDBJ databases">
        <title>The Batch Genome Submission of Acinetobacter spp. strains.</title>
        <authorList>
            <person name="Qin J."/>
            <person name="Hu Y."/>
            <person name="Ye H."/>
            <person name="Wei L."/>
            <person name="Feng Y."/>
            <person name="Zong Z."/>
        </authorList>
    </citation>
    <scope>NUCLEOTIDE SEQUENCE [LARGE SCALE GENOMIC DNA]</scope>
    <source>
        <strain evidence="1 2">WCHAP100012</strain>
    </source>
</reference>
<proteinExistence type="predicted"/>
<sequence length="59" mass="7030">MVRLCHSAFLNRMYSPSGHYACKAVNEQFRLRFRFPLLQKKPELILIQAFLLFFQIKLG</sequence>
<dbReference type="AlphaFoldDB" id="A0AAE8G9Y8"/>
<accession>A0AAE8G9Y8</accession>
<evidence type="ECO:0000313" key="2">
    <source>
        <dbReference type="Proteomes" id="UP000294065"/>
    </source>
</evidence>